<dbReference type="GO" id="GO:0016740">
    <property type="term" value="F:transferase activity"/>
    <property type="evidence" value="ECO:0007669"/>
    <property type="project" value="UniProtKB-KW"/>
</dbReference>
<gene>
    <name evidence="6" type="ORF">QRD43_22535</name>
</gene>
<name>A0ABT7LPD8_9BURK</name>
<dbReference type="PROSITE" id="PS51006">
    <property type="entry name" value="PABS_2"/>
    <property type="match status" value="1"/>
</dbReference>
<evidence type="ECO:0000256" key="4">
    <source>
        <dbReference type="PROSITE-ProRule" id="PRU00354"/>
    </source>
</evidence>
<comment type="similarity">
    <text evidence="1">Belongs to the spermidine/spermine synthase family.</text>
</comment>
<dbReference type="Proteomes" id="UP001238603">
    <property type="component" value="Unassembled WGS sequence"/>
</dbReference>
<feature type="active site" description="Proton acceptor" evidence="4">
    <location>
        <position position="144"/>
    </location>
</feature>
<accession>A0ABT7LPD8</accession>
<dbReference type="EMBL" id="JASVDS010000011">
    <property type="protein sequence ID" value="MDL5034698.1"/>
    <property type="molecule type" value="Genomic_DNA"/>
</dbReference>
<evidence type="ECO:0000256" key="2">
    <source>
        <dbReference type="ARBA" id="ARBA00022679"/>
    </source>
</evidence>
<evidence type="ECO:0000313" key="6">
    <source>
        <dbReference type="EMBL" id="MDL5034698.1"/>
    </source>
</evidence>
<protein>
    <submittedName>
        <fullName evidence="6">Transferase</fullName>
    </submittedName>
</protein>
<dbReference type="InterPro" id="IPR030374">
    <property type="entry name" value="PABS"/>
</dbReference>
<dbReference type="PANTHER" id="PTHR43317">
    <property type="entry name" value="THERMOSPERMINE SYNTHASE ACAULIS5"/>
    <property type="match status" value="1"/>
</dbReference>
<dbReference type="Gene3D" id="3.40.50.150">
    <property type="entry name" value="Vaccinia Virus protein VP39"/>
    <property type="match status" value="1"/>
</dbReference>
<evidence type="ECO:0000259" key="5">
    <source>
        <dbReference type="PROSITE" id="PS51006"/>
    </source>
</evidence>
<keyword evidence="3 4" id="KW-0620">Polyamine biosynthesis</keyword>
<dbReference type="InterPro" id="IPR029063">
    <property type="entry name" value="SAM-dependent_MTases_sf"/>
</dbReference>
<dbReference type="SUPFAM" id="SSF53335">
    <property type="entry name" value="S-adenosyl-L-methionine-dependent methyltransferases"/>
    <property type="match status" value="1"/>
</dbReference>
<evidence type="ECO:0000256" key="1">
    <source>
        <dbReference type="ARBA" id="ARBA00007867"/>
    </source>
</evidence>
<evidence type="ECO:0000256" key="3">
    <source>
        <dbReference type="ARBA" id="ARBA00023115"/>
    </source>
</evidence>
<proteinExistence type="inferred from homology"/>
<dbReference type="PANTHER" id="PTHR43317:SF11">
    <property type="entry name" value="POLYAMINE AMINOPROPYLTRANSFERASE 2"/>
    <property type="match status" value="1"/>
</dbReference>
<dbReference type="Pfam" id="PF01564">
    <property type="entry name" value="Spermine_synth"/>
    <property type="match status" value="1"/>
</dbReference>
<reference evidence="6 7" key="1">
    <citation type="submission" date="2023-06" db="EMBL/GenBank/DDBJ databases">
        <title>Pelomonas sp. APW6 16S ribosomal RNA gene genome sequencing and assembly.</title>
        <authorList>
            <person name="Woo H."/>
        </authorList>
    </citation>
    <scope>NUCLEOTIDE SEQUENCE [LARGE SCALE GENOMIC DNA]</scope>
    <source>
        <strain evidence="6 7">APW6</strain>
    </source>
</reference>
<sequence length="262" mass="28797">MPHHDSFFPLEDADGTQHVKPYVRETLDSKSLHFCMDEIQSTMNLLAPHALALAYTRTMMGVLLFKPQPATLAMIGLGGGSLAKFCHRQLPRTRLKVVEINPHVLALRHEFQVPEDDARFRVVLGDGAEFVRFAPYPLDVLMVDGFDYDGQPPALCSQQFYDDCRDALQPGGLLVVNLHTGHTDFSLYLSRIERSFDGEVLALGDEDCSNTIVFASKGPLPQITAAALRCPPGFDPAAWKDLLPALAAVAAARRQAQASRLG</sequence>
<comment type="caution">
    <text evidence="6">The sequence shown here is derived from an EMBL/GenBank/DDBJ whole genome shotgun (WGS) entry which is preliminary data.</text>
</comment>
<dbReference type="RefSeq" id="WP_285984773.1">
    <property type="nucleotide sequence ID" value="NZ_JASVDS010000011.1"/>
</dbReference>
<keyword evidence="7" id="KW-1185">Reference proteome</keyword>
<organism evidence="6 7">
    <name type="scientific">Roseateles subflavus</name>
    <dbReference type="NCBI Taxonomy" id="3053353"/>
    <lineage>
        <taxon>Bacteria</taxon>
        <taxon>Pseudomonadati</taxon>
        <taxon>Pseudomonadota</taxon>
        <taxon>Betaproteobacteria</taxon>
        <taxon>Burkholderiales</taxon>
        <taxon>Sphaerotilaceae</taxon>
        <taxon>Roseateles</taxon>
    </lineage>
</organism>
<dbReference type="CDD" id="cd02440">
    <property type="entry name" value="AdoMet_MTases"/>
    <property type="match status" value="1"/>
</dbReference>
<keyword evidence="2 4" id="KW-0808">Transferase</keyword>
<feature type="domain" description="PABS" evidence="5">
    <location>
        <begin position="1"/>
        <end position="230"/>
    </location>
</feature>
<evidence type="ECO:0000313" key="7">
    <source>
        <dbReference type="Proteomes" id="UP001238603"/>
    </source>
</evidence>